<keyword evidence="5" id="KW-0560">Oxidoreductase</keyword>
<dbReference type="PROSITE" id="PS51471">
    <property type="entry name" value="FE2OG_OXY"/>
    <property type="match status" value="1"/>
</dbReference>
<dbReference type="Gene3D" id="2.60.120.330">
    <property type="entry name" value="B-lactam Antibiotic, Isopenicillin N Synthase, Chain"/>
    <property type="match status" value="2"/>
</dbReference>
<proteinExistence type="inferred from homology"/>
<dbReference type="EMBL" id="RDQH01000336">
    <property type="protein sequence ID" value="RXH87351.1"/>
    <property type="molecule type" value="Genomic_DNA"/>
</dbReference>
<comment type="similarity">
    <text evidence="1 5">Belongs to the iron/ascorbate-dependent oxidoreductase family.</text>
</comment>
<dbReference type="InterPro" id="IPR044861">
    <property type="entry name" value="IPNS-like_FE2OG_OXY"/>
</dbReference>
<dbReference type="GO" id="GO:0046872">
    <property type="term" value="F:metal ion binding"/>
    <property type="evidence" value="ECO:0007669"/>
    <property type="project" value="UniProtKB-KW"/>
</dbReference>
<accession>A0A498J1M0</accession>
<dbReference type="InterPro" id="IPR005123">
    <property type="entry name" value="Oxoglu/Fe-dep_dioxygenase_dom"/>
</dbReference>
<gene>
    <name evidence="7" type="ORF">DVH24_028851</name>
</gene>
<dbReference type="InterPro" id="IPR027443">
    <property type="entry name" value="IPNS-like_sf"/>
</dbReference>
<dbReference type="InterPro" id="IPR050295">
    <property type="entry name" value="Plant_2OG-oxidoreductases"/>
</dbReference>
<name>A0A498J1M0_MALDO</name>
<evidence type="ECO:0000256" key="3">
    <source>
        <dbReference type="ARBA" id="ARBA00022896"/>
    </source>
</evidence>
<dbReference type="STRING" id="3750.A0A498J1M0"/>
<reference evidence="7 8" key="1">
    <citation type="submission" date="2018-10" db="EMBL/GenBank/DDBJ databases">
        <title>A high-quality apple genome assembly.</title>
        <authorList>
            <person name="Hu J."/>
        </authorList>
    </citation>
    <scope>NUCLEOTIDE SEQUENCE [LARGE SCALE GENOMIC DNA]</scope>
    <source>
        <strain evidence="8">cv. HFTH1</strain>
        <tissue evidence="7">Young leaf</tissue>
    </source>
</reference>
<protein>
    <recommendedName>
        <fullName evidence="6">Fe2OG dioxygenase domain-containing protein</fullName>
    </recommendedName>
</protein>
<dbReference type="AlphaFoldDB" id="A0A498J1M0"/>
<organism evidence="7 8">
    <name type="scientific">Malus domestica</name>
    <name type="common">Apple</name>
    <name type="synonym">Pyrus malus</name>
    <dbReference type="NCBI Taxonomy" id="3750"/>
    <lineage>
        <taxon>Eukaryota</taxon>
        <taxon>Viridiplantae</taxon>
        <taxon>Streptophyta</taxon>
        <taxon>Embryophyta</taxon>
        <taxon>Tracheophyta</taxon>
        <taxon>Spermatophyta</taxon>
        <taxon>Magnoliopsida</taxon>
        <taxon>eudicotyledons</taxon>
        <taxon>Gunneridae</taxon>
        <taxon>Pentapetalae</taxon>
        <taxon>rosids</taxon>
        <taxon>fabids</taxon>
        <taxon>Rosales</taxon>
        <taxon>Rosaceae</taxon>
        <taxon>Amygdaloideae</taxon>
        <taxon>Maleae</taxon>
        <taxon>Malus</taxon>
    </lineage>
</organism>
<feature type="domain" description="Fe2OG dioxygenase" evidence="6">
    <location>
        <begin position="197"/>
        <end position="298"/>
    </location>
</feature>
<dbReference type="Proteomes" id="UP000290289">
    <property type="component" value="Chromosome 10"/>
</dbReference>
<evidence type="ECO:0000256" key="4">
    <source>
        <dbReference type="ARBA" id="ARBA00023004"/>
    </source>
</evidence>
<dbReference type="Pfam" id="PF03171">
    <property type="entry name" value="2OG-FeII_Oxy"/>
    <property type="match status" value="1"/>
</dbReference>
<evidence type="ECO:0000256" key="5">
    <source>
        <dbReference type="RuleBase" id="RU003682"/>
    </source>
</evidence>
<dbReference type="InterPro" id="IPR026992">
    <property type="entry name" value="DIOX_N"/>
</dbReference>
<evidence type="ECO:0000259" key="6">
    <source>
        <dbReference type="PROSITE" id="PS51471"/>
    </source>
</evidence>
<evidence type="ECO:0000313" key="8">
    <source>
        <dbReference type="Proteomes" id="UP000290289"/>
    </source>
</evidence>
<keyword evidence="4 5" id="KW-0408">Iron</keyword>
<dbReference type="Pfam" id="PF14226">
    <property type="entry name" value="DIOX_N"/>
    <property type="match status" value="1"/>
</dbReference>
<keyword evidence="8" id="KW-1185">Reference proteome</keyword>
<evidence type="ECO:0000313" key="7">
    <source>
        <dbReference type="EMBL" id="RXH87351.1"/>
    </source>
</evidence>
<dbReference type="GO" id="GO:0031418">
    <property type="term" value="F:L-ascorbic acid binding"/>
    <property type="evidence" value="ECO:0007669"/>
    <property type="project" value="UniProtKB-KW"/>
</dbReference>
<evidence type="ECO:0000256" key="2">
    <source>
        <dbReference type="ARBA" id="ARBA00022723"/>
    </source>
</evidence>
<keyword evidence="3" id="KW-0847">Vitamin C</keyword>
<sequence length="341" mass="38531">MEGSLLPSIDLFSTMSSIALPALDHNQRIIHIEGMKKLISSWYNGQTLLETYIFPPDARHGNLTTAHSRDNIPMIDLGGAEGGDQTYKIQKILKPSQEFGFLQVVNHGILESLLNDTMGVFRELFDLPEEEKANFYFDDPKKNCRFSTSSGYFDLEDVRFWRDYLRLPCHPLKECLQQGPQQPRLGLGTAYFRDELCHNVTLTVNHYLPCLDPSLTLGMPKHCDPNLITILLQEGHVNGLQVFKDGERISVEPISQALVVNIGHQLQIISNGKLKSAEHRAVTSSSHSRTSTAFFIAPSDDCIVEPAEALISASNPQHYKPFQYKEFFINYVMKQGKTEVY</sequence>
<dbReference type="SUPFAM" id="SSF51197">
    <property type="entry name" value="Clavaminate synthase-like"/>
    <property type="match status" value="1"/>
</dbReference>
<keyword evidence="2 5" id="KW-0479">Metal-binding</keyword>
<dbReference type="PANTHER" id="PTHR47991">
    <property type="entry name" value="OXOGLUTARATE/IRON-DEPENDENT DIOXYGENASE"/>
    <property type="match status" value="1"/>
</dbReference>
<evidence type="ECO:0000256" key="1">
    <source>
        <dbReference type="ARBA" id="ARBA00008056"/>
    </source>
</evidence>
<comment type="caution">
    <text evidence="7">The sequence shown here is derived from an EMBL/GenBank/DDBJ whole genome shotgun (WGS) entry which is preliminary data.</text>
</comment>
<dbReference type="GO" id="GO:0016491">
    <property type="term" value="F:oxidoreductase activity"/>
    <property type="evidence" value="ECO:0007669"/>
    <property type="project" value="UniProtKB-KW"/>
</dbReference>